<proteinExistence type="predicted"/>
<comment type="caution">
    <text evidence="1">The sequence shown here is derived from an EMBL/GenBank/DDBJ whole genome shotgun (WGS) entry which is preliminary data.</text>
</comment>
<sequence length="85" mass="8851">MADVGGRDGTGVCVGLADGIRDGEAGGAVVPGVLVPVLVSVLDEVVARCCWLGEVAVGEPAVQPPTHRHRARVALRDEALLMRRR</sequence>
<dbReference type="EMBL" id="BAAAPU010000003">
    <property type="protein sequence ID" value="GAA1973531.1"/>
    <property type="molecule type" value="Genomic_DNA"/>
</dbReference>
<protein>
    <submittedName>
        <fullName evidence="1">Uncharacterized protein</fullName>
    </submittedName>
</protein>
<reference evidence="1 2" key="1">
    <citation type="journal article" date="2019" name="Int. J. Syst. Evol. Microbiol.">
        <title>The Global Catalogue of Microorganisms (GCM) 10K type strain sequencing project: providing services to taxonomists for standard genome sequencing and annotation.</title>
        <authorList>
            <consortium name="The Broad Institute Genomics Platform"/>
            <consortium name="The Broad Institute Genome Sequencing Center for Infectious Disease"/>
            <person name="Wu L."/>
            <person name="Ma J."/>
        </authorList>
    </citation>
    <scope>NUCLEOTIDE SEQUENCE [LARGE SCALE GENOMIC DNA]</scope>
    <source>
        <strain evidence="1 2">JCM 15628</strain>
    </source>
</reference>
<dbReference type="Proteomes" id="UP001500013">
    <property type="component" value="Unassembled WGS sequence"/>
</dbReference>
<organism evidence="1 2">
    <name type="scientific">Terrabacter lapilli</name>
    <dbReference type="NCBI Taxonomy" id="436231"/>
    <lineage>
        <taxon>Bacteria</taxon>
        <taxon>Bacillati</taxon>
        <taxon>Actinomycetota</taxon>
        <taxon>Actinomycetes</taxon>
        <taxon>Micrococcales</taxon>
        <taxon>Intrasporangiaceae</taxon>
        <taxon>Terrabacter</taxon>
    </lineage>
</organism>
<accession>A0ABN2RR85</accession>
<gene>
    <name evidence="1" type="ORF">GCM10009817_12180</name>
</gene>
<evidence type="ECO:0000313" key="1">
    <source>
        <dbReference type="EMBL" id="GAA1973531.1"/>
    </source>
</evidence>
<evidence type="ECO:0000313" key="2">
    <source>
        <dbReference type="Proteomes" id="UP001500013"/>
    </source>
</evidence>
<name>A0ABN2RR85_9MICO</name>
<keyword evidence="2" id="KW-1185">Reference proteome</keyword>